<gene>
    <name evidence="1" type="ORF">QFC21_001117</name>
</gene>
<evidence type="ECO:0000313" key="1">
    <source>
        <dbReference type="EMBL" id="KAJ9107657.1"/>
    </source>
</evidence>
<sequence>MRQILIRERNIDALPGKNVLEATAPENMNKQQAVMPLRQRLLESRVVVPGTMRGHRMKVKKKRERRLVVPAIVPGTHKKLITSQTMTLRPGHPKPRWTERYGTDKTMPKSEYGVWNPNHATFLASQPIPVSPPDAGDCQEIQRDAVTSYRGVGGDSRTRQQQGSMPGTSLPCLFCPNGFADLQSRNGVLLDQVCYQQVKVWKAAFLVMRIAAEAR</sequence>
<reference evidence="1" key="1">
    <citation type="submission" date="2023-04" db="EMBL/GenBank/DDBJ databases">
        <title>Draft Genome sequencing of Naganishia species isolated from polar environments using Oxford Nanopore Technology.</title>
        <authorList>
            <person name="Leo P."/>
            <person name="Venkateswaran K."/>
        </authorList>
    </citation>
    <scope>NUCLEOTIDE SEQUENCE</scope>
    <source>
        <strain evidence="1">MNA-CCFEE 5423</strain>
    </source>
</reference>
<proteinExistence type="predicted"/>
<evidence type="ECO:0000313" key="2">
    <source>
        <dbReference type="Proteomes" id="UP001227268"/>
    </source>
</evidence>
<protein>
    <submittedName>
        <fullName evidence="1">Uncharacterized protein</fullName>
    </submittedName>
</protein>
<dbReference type="Proteomes" id="UP001227268">
    <property type="component" value="Unassembled WGS sequence"/>
</dbReference>
<keyword evidence="2" id="KW-1185">Reference proteome</keyword>
<comment type="caution">
    <text evidence="1">The sequence shown here is derived from an EMBL/GenBank/DDBJ whole genome shotgun (WGS) entry which is preliminary data.</text>
</comment>
<accession>A0ACC2WAN1</accession>
<organism evidence="1 2">
    <name type="scientific">Naganishia friedmannii</name>
    <dbReference type="NCBI Taxonomy" id="89922"/>
    <lineage>
        <taxon>Eukaryota</taxon>
        <taxon>Fungi</taxon>
        <taxon>Dikarya</taxon>
        <taxon>Basidiomycota</taxon>
        <taxon>Agaricomycotina</taxon>
        <taxon>Tremellomycetes</taxon>
        <taxon>Filobasidiales</taxon>
        <taxon>Filobasidiaceae</taxon>
        <taxon>Naganishia</taxon>
    </lineage>
</organism>
<dbReference type="EMBL" id="JASBWT010000002">
    <property type="protein sequence ID" value="KAJ9107657.1"/>
    <property type="molecule type" value="Genomic_DNA"/>
</dbReference>
<name>A0ACC2WAN1_9TREE</name>